<dbReference type="PANTHER" id="PTHR23077">
    <property type="entry name" value="AAA-FAMILY ATPASE"/>
    <property type="match status" value="1"/>
</dbReference>
<dbReference type="CDD" id="cd19481">
    <property type="entry name" value="RecA-like_protease"/>
    <property type="match status" value="1"/>
</dbReference>
<dbReference type="GO" id="GO:0005524">
    <property type="term" value="F:ATP binding"/>
    <property type="evidence" value="ECO:0007669"/>
    <property type="project" value="UniProtKB-KW"/>
</dbReference>
<evidence type="ECO:0000256" key="2">
    <source>
        <dbReference type="SAM" id="MobiDB-lite"/>
    </source>
</evidence>
<gene>
    <name evidence="4" type="ORF">F3D66_26300</name>
</gene>
<feature type="region of interest" description="Disordered" evidence="2">
    <location>
        <begin position="1"/>
        <end position="48"/>
    </location>
</feature>
<dbReference type="SUPFAM" id="SSF52540">
    <property type="entry name" value="P-loop containing nucleoside triphosphate hydrolases"/>
    <property type="match status" value="1"/>
</dbReference>
<dbReference type="SMART" id="SM00382">
    <property type="entry name" value="AAA"/>
    <property type="match status" value="1"/>
</dbReference>
<feature type="compositionally biased region" description="Basic and acidic residues" evidence="2">
    <location>
        <begin position="34"/>
        <end position="46"/>
    </location>
</feature>
<keyword evidence="1" id="KW-0547">Nucleotide-binding</keyword>
<dbReference type="InterPro" id="IPR003959">
    <property type="entry name" value="ATPase_AAA_core"/>
</dbReference>
<proteinExistence type="inferred from homology"/>
<dbReference type="EMBL" id="VWKB01000050">
    <property type="protein sequence ID" value="KAA4089866.1"/>
    <property type="molecule type" value="Genomic_DNA"/>
</dbReference>
<keyword evidence="5" id="KW-1185">Reference proteome</keyword>
<dbReference type="PROSITE" id="PS00674">
    <property type="entry name" value="AAA"/>
    <property type="match status" value="1"/>
</dbReference>
<feature type="domain" description="AAA+ ATPase" evidence="3">
    <location>
        <begin position="84"/>
        <end position="220"/>
    </location>
</feature>
<feature type="compositionally biased region" description="Basic and acidic residues" evidence="2">
    <location>
        <begin position="1"/>
        <end position="17"/>
    </location>
</feature>
<dbReference type="InterPro" id="IPR003593">
    <property type="entry name" value="AAA+_ATPase"/>
</dbReference>
<dbReference type="RefSeq" id="WP_131797386.1">
    <property type="nucleotide sequence ID" value="NZ_DAWEDY010000063.1"/>
</dbReference>
<evidence type="ECO:0000313" key="5">
    <source>
        <dbReference type="Proteomes" id="UP000473905"/>
    </source>
</evidence>
<dbReference type="Gene3D" id="3.40.50.300">
    <property type="entry name" value="P-loop containing nucleotide triphosphate hydrolases"/>
    <property type="match status" value="1"/>
</dbReference>
<dbReference type="InterPro" id="IPR027417">
    <property type="entry name" value="P-loop_NTPase"/>
</dbReference>
<evidence type="ECO:0000256" key="1">
    <source>
        <dbReference type="RuleBase" id="RU003651"/>
    </source>
</evidence>
<evidence type="ECO:0000259" key="3">
    <source>
        <dbReference type="SMART" id="SM00382"/>
    </source>
</evidence>
<organism evidence="4 5">
    <name type="scientific">Bacteroides ovatus</name>
    <dbReference type="NCBI Taxonomy" id="28116"/>
    <lineage>
        <taxon>Bacteria</taxon>
        <taxon>Pseudomonadati</taxon>
        <taxon>Bacteroidota</taxon>
        <taxon>Bacteroidia</taxon>
        <taxon>Bacteroidales</taxon>
        <taxon>Bacteroidaceae</taxon>
        <taxon>Bacteroides</taxon>
    </lineage>
</organism>
<dbReference type="AlphaFoldDB" id="A0A5M5DA01"/>
<reference evidence="4 5" key="1">
    <citation type="journal article" date="2019" name="Nat. Med.">
        <title>A library of human gut bacterial isolates paired with longitudinal multiomics data enables mechanistic microbiome research.</title>
        <authorList>
            <person name="Poyet M."/>
            <person name="Groussin M."/>
            <person name="Gibbons S.M."/>
            <person name="Avila-Pacheco J."/>
            <person name="Jiang X."/>
            <person name="Kearney S.M."/>
            <person name="Perrotta A.R."/>
            <person name="Berdy B."/>
            <person name="Zhao S."/>
            <person name="Lieberman T.D."/>
            <person name="Swanson P.K."/>
            <person name="Smith M."/>
            <person name="Roesemann S."/>
            <person name="Alexander J.E."/>
            <person name="Rich S.A."/>
            <person name="Livny J."/>
            <person name="Vlamakis H."/>
            <person name="Clish C."/>
            <person name="Bullock K."/>
            <person name="Deik A."/>
            <person name="Scott J."/>
            <person name="Pierce K.A."/>
            <person name="Xavier R.J."/>
            <person name="Alm E.J."/>
        </authorList>
    </citation>
    <scope>NUCLEOTIDE SEQUENCE [LARGE SCALE GENOMIC DNA]</scope>
    <source>
        <strain evidence="4 5">BIOML-A134</strain>
    </source>
</reference>
<accession>A0A5M5DA01</accession>
<dbReference type="GO" id="GO:0016887">
    <property type="term" value="F:ATP hydrolysis activity"/>
    <property type="evidence" value="ECO:0007669"/>
    <property type="project" value="InterPro"/>
</dbReference>
<comment type="caution">
    <text evidence="4">The sequence shown here is derived from an EMBL/GenBank/DDBJ whole genome shotgun (WGS) entry which is preliminary data.</text>
</comment>
<dbReference type="Pfam" id="PF00004">
    <property type="entry name" value="AAA"/>
    <property type="match status" value="1"/>
</dbReference>
<protein>
    <submittedName>
        <fullName evidence="4">ATP-binding protein</fullName>
    </submittedName>
</protein>
<dbReference type="Gene3D" id="1.10.8.60">
    <property type="match status" value="1"/>
</dbReference>
<name>A0A5M5DA01_BACOV</name>
<sequence length="330" mass="37150">MEDRKMHTSEAEKDWLRRICGGQPVTEQQTAPAKEAEHKPVAEKKANGHGFGDIAGMNELKEFVTEGFINVLKNRKCAEVYGIKPPSMLFYGPAGCGKTFFAEKMAEEIGINFMKIVPDDLACTWVHGTQQKIGEVFKDAEKKAPTLLFFDEFDAMVPKRSGDEANQHYDSEVNEFLCMLNNASERGVYVLAATNHPERIDKAVLRTGRIDEMVYIDMPDKEARKSLFTLALSKLPSDEGIDINRLAELSEGYNCSDISYIVRSAARKMFNATIKGCTDEYQPISQALLEEVISKKRPSVSGRDLREFERVRSEFSPKDEGCRHATIGFR</sequence>
<dbReference type="InterPro" id="IPR003960">
    <property type="entry name" value="ATPase_AAA_CS"/>
</dbReference>
<dbReference type="Proteomes" id="UP000473905">
    <property type="component" value="Unassembled WGS sequence"/>
</dbReference>
<comment type="similarity">
    <text evidence="1">Belongs to the AAA ATPase family.</text>
</comment>
<keyword evidence="1 4" id="KW-0067">ATP-binding</keyword>
<evidence type="ECO:0000313" key="4">
    <source>
        <dbReference type="EMBL" id="KAA4089866.1"/>
    </source>
</evidence>
<dbReference type="InterPro" id="IPR050168">
    <property type="entry name" value="AAA_ATPase_domain"/>
</dbReference>